<organism evidence="5 6">
    <name type="scientific">Lupinus albus</name>
    <name type="common">White lupine</name>
    <name type="synonym">Lupinus termis</name>
    <dbReference type="NCBI Taxonomy" id="3870"/>
    <lineage>
        <taxon>Eukaryota</taxon>
        <taxon>Viridiplantae</taxon>
        <taxon>Streptophyta</taxon>
        <taxon>Embryophyta</taxon>
        <taxon>Tracheophyta</taxon>
        <taxon>Spermatophyta</taxon>
        <taxon>Magnoliopsida</taxon>
        <taxon>eudicotyledons</taxon>
        <taxon>Gunneridae</taxon>
        <taxon>Pentapetalae</taxon>
        <taxon>rosids</taxon>
        <taxon>fabids</taxon>
        <taxon>Fabales</taxon>
        <taxon>Fabaceae</taxon>
        <taxon>Papilionoideae</taxon>
        <taxon>50 kb inversion clade</taxon>
        <taxon>genistoids sensu lato</taxon>
        <taxon>core genistoids</taxon>
        <taxon>Genisteae</taxon>
        <taxon>Lupinus</taxon>
    </lineage>
</organism>
<feature type="domain" description="Disease resistance R13L4/SHOC-2-like LRR" evidence="4">
    <location>
        <begin position="695"/>
        <end position="776"/>
    </location>
</feature>
<accession>A0A6A4QKU4</accession>
<dbReference type="GO" id="GO:0043531">
    <property type="term" value="F:ADP binding"/>
    <property type="evidence" value="ECO:0007669"/>
    <property type="project" value="InterPro"/>
</dbReference>
<keyword evidence="1" id="KW-0677">Repeat</keyword>
<dbReference type="GO" id="GO:0006952">
    <property type="term" value="P:defense response"/>
    <property type="evidence" value="ECO:0007669"/>
    <property type="project" value="UniProtKB-KW"/>
</dbReference>
<dbReference type="InterPro" id="IPR042197">
    <property type="entry name" value="Apaf_helical"/>
</dbReference>
<dbReference type="PANTHER" id="PTHR36766">
    <property type="entry name" value="PLANT BROAD-SPECTRUM MILDEW RESISTANCE PROTEIN RPW8"/>
    <property type="match status" value="1"/>
</dbReference>
<evidence type="ECO:0000313" key="6">
    <source>
        <dbReference type="Proteomes" id="UP000447434"/>
    </source>
</evidence>
<dbReference type="InterPro" id="IPR027417">
    <property type="entry name" value="P-loop_NTPase"/>
</dbReference>
<dbReference type="Gene3D" id="1.10.8.430">
    <property type="entry name" value="Helical domain of apoptotic protease-activating factors"/>
    <property type="match status" value="1"/>
</dbReference>
<feature type="domain" description="NB-ARC" evidence="3">
    <location>
        <begin position="166"/>
        <end position="299"/>
    </location>
</feature>
<evidence type="ECO:0000256" key="1">
    <source>
        <dbReference type="ARBA" id="ARBA00022737"/>
    </source>
</evidence>
<evidence type="ECO:0000259" key="4">
    <source>
        <dbReference type="Pfam" id="PF23598"/>
    </source>
</evidence>
<dbReference type="InterPro" id="IPR002182">
    <property type="entry name" value="NB-ARC"/>
</dbReference>
<dbReference type="OrthoDB" id="2016095at2759"/>
<proteinExistence type="predicted"/>
<dbReference type="GO" id="GO:0003677">
    <property type="term" value="F:DNA binding"/>
    <property type="evidence" value="ECO:0007669"/>
    <property type="project" value="UniProtKB-KW"/>
</dbReference>
<reference evidence="6" key="1">
    <citation type="journal article" date="2020" name="Nat. Commun.">
        <title>Genome sequence of the cluster root forming white lupin.</title>
        <authorList>
            <person name="Hufnagel B."/>
            <person name="Marques A."/>
            <person name="Soriano A."/>
            <person name="Marques L."/>
            <person name="Divol F."/>
            <person name="Doumas P."/>
            <person name="Sallet E."/>
            <person name="Mancinotti D."/>
            <person name="Carrere S."/>
            <person name="Marande W."/>
            <person name="Arribat S."/>
            <person name="Keller J."/>
            <person name="Huneau C."/>
            <person name="Blein T."/>
            <person name="Aime D."/>
            <person name="Laguerre M."/>
            <person name="Taylor J."/>
            <person name="Schubert V."/>
            <person name="Nelson M."/>
            <person name="Geu-Flores F."/>
            <person name="Crespi M."/>
            <person name="Gallardo-Guerrero K."/>
            <person name="Delaux P.-M."/>
            <person name="Salse J."/>
            <person name="Berges H."/>
            <person name="Guyot R."/>
            <person name="Gouzy J."/>
            <person name="Peret B."/>
        </authorList>
    </citation>
    <scope>NUCLEOTIDE SEQUENCE [LARGE SCALE GENOMIC DNA]</scope>
    <source>
        <strain evidence="6">cv. Amiga</strain>
    </source>
</reference>
<dbReference type="Gene3D" id="1.10.10.10">
    <property type="entry name" value="Winged helix-like DNA-binding domain superfamily/Winged helix DNA-binding domain"/>
    <property type="match status" value="1"/>
</dbReference>
<dbReference type="PRINTS" id="PR00364">
    <property type="entry name" value="DISEASERSIST"/>
</dbReference>
<gene>
    <name evidence="5" type="ORF">Lalb_Chr05g0226801</name>
</gene>
<protein>
    <submittedName>
        <fullName evidence="5">Putative winged helix-turn-helix DNA-binding domain, leucine-rich repeat domain, L</fullName>
    </submittedName>
</protein>
<sequence length="823" mass="93453">MADTTQLVSLPPLFQETLKKILEILHKARKNKRTRRVLRSTLRDLNPLLQEINKYNENLDPPREEIKTLIKVKDAREKGFSKFWSRIWCKEEDSTVLGSTNHDDNNDDDDKEALVMAKDVKETLIKVREILKVLSGKNFDEMFIGGPTKGPCSVPENQEFSVGLDEMLVKLKMEVMKDGGVSIIGLTGLGGSGKTTLATKLCWDKQVKGKFGKNILFVTFSKMAKLEIIVERLFEHCGYQVPEFQSNEDAINELGFLLRIIGESPILLVLDDVWPGSEPLIEKFKFQLSDYKILVTSRVAFPKLGTPYILKPLRHEEAMALFHHIALFEGSKSIFPDEDLVRKIVRGCKGSPLAIKVIGRSLSHQPYKFWQKMVEELSQGHSIVDSNKELLTCIEKIFDVVEDKSVTKECFMDLGLFPEDQRIPVSALIDIWIEGYGLDDDGREAMDIINKLDSMNLANVLVGRKNASDTDNCYYNNHFVVQHDLLRELAIYQSTQEPLKQRKRLIIDINEKKPEWWLDEKQQGMIAHIFSKYLRFCLKSKPLKVSARTLSISDDETGASDWSNFQAAETEILIFNLQTKEYSFPDFVEKMSELKVLIVTNYGFYPSELDNFKLLGSLCNLKRIRLERISVPSLVKLKNLKKLSLYMCNMSQAFESNTITVSDALPNLVELSIDYCKDMVELPTGVCDITPLVKLDITNCHKLSALPKEIGNLVNLELLRLSSCTDMECLPDSIGSLSKITLLDISNCISLPSLPEDIGNMSNLRNLYMTNCASCELPYSVINFVNLKVICDEETAASWEALNPNLKIEVPQVDVNLNWLHAI</sequence>
<comment type="caution">
    <text evidence="5">The sequence shown here is derived from an EMBL/GenBank/DDBJ whole genome shotgun (WGS) entry which is preliminary data.</text>
</comment>
<dbReference type="Pfam" id="PF00931">
    <property type="entry name" value="NB-ARC"/>
    <property type="match status" value="1"/>
</dbReference>
<evidence type="ECO:0000313" key="5">
    <source>
        <dbReference type="EMBL" id="KAE9614333.1"/>
    </source>
</evidence>
<dbReference type="Proteomes" id="UP000447434">
    <property type="component" value="Chromosome 5"/>
</dbReference>
<evidence type="ECO:0000259" key="3">
    <source>
        <dbReference type="Pfam" id="PF00931"/>
    </source>
</evidence>
<dbReference type="Gene3D" id="3.40.50.300">
    <property type="entry name" value="P-loop containing nucleotide triphosphate hydrolases"/>
    <property type="match status" value="1"/>
</dbReference>
<keyword evidence="2" id="KW-0611">Plant defense</keyword>
<dbReference type="AlphaFoldDB" id="A0A6A4QKU4"/>
<dbReference type="InterPro" id="IPR032675">
    <property type="entry name" value="LRR_dom_sf"/>
</dbReference>
<evidence type="ECO:0000256" key="2">
    <source>
        <dbReference type="ARBA" id="ARBA00022821"/>
    </source>
</evidence>
<dbReference type="InterPro" id="IPR055414">
    <property type="entry name" value="LRR_R13L4/SHOC2-like"/>
</dbReference>
<keyword evidence="6" id="KW-1185">Reference proteome</keyword>
<dbReference type="Pfam" id="PF23598">
    <property type="entry name" value="LRR_14"/>
    <property type="match status" value="1"/>
</dbReference>
<dbReference type="Gene3D" id="3.80.10.10">
    <property type="entry name" value="Ribonuclease Inhibitor"/>
    <property type="match status" value="1"/>
</dbReference>
<dbReference type="SUPFAM" id="SSF52540">
    <property type="entry name" value="P-loop containing nucleoside triphosphate hydrolases"/>
    <property type="match status" value="1"/>
</dbReference>
<dbReference type="EMBL" id="WOCE01000005">
    <property type="protein sequence ID" value="KAE9614333.1"/>
    <property type="molecule type" value="Genomic_DNA"/>
</dbReference>
<dbReference type="SUPFAM" id="SSF52058">
    <property type="entry name" value="L domain-like"/>
    <property type="match status" value="1"/>
</dbReference>
<keyword evidence="5" id="KW-0238">DNA-binding</keyword>
<dbReference type="InterPro" id="IPR036388">
    <property type="entry name" value="WH-like_DNA-bd_sf"/>
</dbReference>
<name>A0A6A4QKU4_LUPAL</name>
<dbReference type="PANTHER" id="PTHR36766:SF21">
    <property type="entry name" value="NB-ARC DOMAIN DISEASE RESISTANCE PROTEIN"/>
    <property type="match status" value="1"/>
</dbReference>